<protein>
    <submittedName>
        <fullName evidence="1">Uncharacterized protein</fullName>
    </submittedName>
</protein>
<proteinExistence type="predicted"/>
<organism evidence="1 2">
    <name type="scientific">Anopheles merus</name>
    <name type="common">Mosquito</name>
    <dbReference type="NCBI Taxonomy" id="30066"/>
    <lineage>
        <taxon>Eukaryota</taxon>
        <taxon>Metazoa</taxon>
        <taxon>Ecdysozoa</taxon>
        <taxon>Arthropoda</taxon>
        <taxon>Hexapoda</taxon>
        <taxon>Insecta</taxon>
        <taxon>Pterygota</taxon>
        <taxon>Neoptera</taxon>
        <taxon>Endopterygota</taxon>
        <taxon>Diptera</taxon>
        <taxon>Nematocera</taxon>
        <taxon>Culicoidea</taxon>
        <taxon>Culicidae</taxon>
        <taxon>Anophelinae</taxon>
        <taxon>Anopheles</taxon>
    </lineage>
</organism>
<name>A0A182VIY1_ANOME</name>
<sequence>MEWVFGGGTVWCLMMRPRSAGKTASNRIGKEKAAAPDISFRLINNLNIRKGSRTGNSGNHLEFQVLTQIQYVP</sequence>
<evidence type="ECO:0000313" key="1">
    <source>
        <dbReference type="EnsemblMetazoa" id="AMEM015760-PA"/>
    </source>
</evidence>
<dbReference type="EnsemblMetazoa" id="AMEM015760-RA">
    <property type="protein sequence ID" value="AMEM015760-PA"/>
    <property type="gene ID" value="AMEM015760"/>
</dbReference>
<dbReference type="VEuPathDB" id="VectorBase:AMEM015760"/>
<dbReference type="Proteomes" id="UP000075903">
    <property type="component" value="Unassembled WGS sequence"/>
</dbReference>
<evidence type="ECO:0000313" key="2">
    <source>
        <dbReference type="Proteomes" id="UP000075903"/>
    </source>
</evidence>
<reference evidence="1" key="1">
    <citation type="submission" date="2020-05" db="UniProtKB">
        <authorList>
            <consortium name="EnsemblMetazoa"/>
        </authorList>
    </citation>
    <scope>IDENTIFICATION</scope>
    <source>
        <strain evidence="1">MAF</strain>
    </source>
</reference>
<keyword evidence="2" id="KW-1185">Reference proteome</keyword>
<accession>A0A182VIY1</accession>
<dbReference type="AlphaFoldDB" id="A0A182VIY1"/>